<dbReference type="InterPro" id="IPR011990">
    <property type="entry name" value="TPR-like_helical_dom_sf"/>
</dbReference>
<keyword evidence="2" id="KW-0812">Transmembrane</keyword>
<dbReference type="EMBL" id="BAABCS010000020">
    <property type="protein sequence ID" value="GAA4056632.1"/>
    <property type="molecule type" value="Genomic_DNA"/>
</dbReference>
<keyword evidence="3" id="KW-0732">Signal</keyword>
<protein>
    <recommendedName>
        <fullName evidence="6">Tetratricopeptide repeat protein</fullName>
    </recommendedName>
</protein>
<evidence type="ECO:0000256" key="3">
    <source>
        <dbReference type="SAM" id="SignalP"/>
    </source>
</evidence>
<keyword evidence="1" id="KW-0802">TPR repeat</keyword>
<dbReference type="PROSITE" id="PS50005">
    <property type="entry name" value="TPR"/>
    <property type="match status" value="1"/>
</dbReference>
<feature type="transmembrane region" description="Helical" evidence="2">
    <location>
        <begin position="270"/>
        <end position="289"/>
    </location>
</feature>
<comment type="caution">
    <text evidence="4">The sequence shown here is derived from an EMBL/GenBank/DDBJ whole genome shotgun (WGS) entry which is preliminary data.</text>
</comment>
<name>A0ABP7V0D5_9FLAO</name>
<dbReference type="RefSeq" id="WP_345094958.1">
    <property type="nucleotide sequence ID" value="NZ_BAABCS010000020.1"/>
</dbReference>
<feature type="repeat" description="TPR" evidence="1">
    <location>
        <begin position="104"/>
        <end position="137"/>
    </location>
</feature>
<dbReference type="Gene3D" id="1.25.40.10">
    <property type="entry name" value="Tetratricopeptide repeat domain"/>
    <property type="match status" value="1"/>
</dbReference>
<keyword evidence="5" id="KW-1185">Reference proteome</keyword>
<reference evidence="5" key="1">
    <citation type="journal article" date="2019" name="Int. J. Syst. Evol. Microbiol.">
        <title>The Global Catalogue of Microorganisms (GCM) 10K type strain sequencing project: providing services to taxonomists for standard genome sequencing and annotation.</title>
        <authorList>
            <consortium name="The Broad Institute Genomics Platform"/>
            <consortium name="The Broad Institute Genome Sequencing Center for Infectious Disease"/>
            <person name="Wu L."/>
            <person name="Ma J."/>
        </authorList>
    </citation>
    <scope>NUCLEOTIDE SEQUENCE [LARGE SCALE GENOMIC DNA]</scope>
    <source>
        <strain evidence="5">JCM 17068</strain>
    </source>
</reference>
<evidence type="ECO:0000313" key="4">
    <source>
        <dbReference type="EMBL" id="GAA4056632.1"/>
    </source>
</evidence>
<keyword evidence="2" id="KW-1133">Transmembrane helix</keyword>
<evidence type="ECO:0000256" key="1">
    <source>
        <dbReference type="PROSITE-ProRule" id="PRU00339"/>
    </source>
</evidence>
<evidence type="ECO:0000256" key="2">
    <source>
        <dbReference type="SAM" id="Phobius"/>
    </source>
</evidence>
<dbReference type="SMART" id="SM00028">
    <property type="entry name" value="TPR"/>
    <property type="match status" value="3"/>
</dbReference>
<keyword evidence="2" id="KW-0472">Membrane</keyword>
<feature type="signal peptide" evidence="3">
    <location>
        <begin position="1"/>
        <end position="19"/>
    </location>
</feature>
<dbReference type="SUPFAM" id="SSF48452">
    <property type="entry name" value="TPR-like"/>
    <property type="match status" value="1"/>
</dbReference>
<accession>A0ABP7V0D5</accession>
<evidence type="ECO:0000313" key="5">
    <source>
        <dbReference type="Proteomes" id="UP001500426"/>
    </source>
</evidence>
<proteinExistence type="predicted"/>
<feature type="chain" id="PRO_5047358095" description="Tetratricopeptide repeat protein" evidence="3">
    <location>
        <begin position="20"/>
        <end position="296"/>
    </location>
</feature>
<organism evidence="4 5">
    <name type="scientific">Flavobacterium chungnamense</name>
    <dbReference type="NCBI Taxonomy" id="706182"/>
    <lineage>
        <taxon>Bacteria</taxon>
        <taxon>Pseudomonadati</taxon>
        <taxon>Bacteroidota</taxon>
        <taxon>Flavobacteriia</taxon>
        <taxon>Flavobacteriales</taxon>
        <taxon>Flavobacteriaceae</taxon>
        <taxon>Flavobacterium</taxon>
    </lineage>
</organism>
<dbReference type="Proteomes" id="UP001500426">
    <property type="component" value="Unassembled WGS sequence"/>
</dbReference>
<sequence length="296" mass="34122">MKINPLIIFTFLLTFNAFACLNGETKILKNGAFIYEDYQGIVPNGHNFNVDNFPRLIKQLDSLYKATNDLDYLSDKGYVLIISKKYLEALDVYFQIEKIKPNRYSTASNIGTIYELLGKNKEALNWINKSIQINPKSHKGSEWIHSKILEAKIRGEKYITSNFLINLDSDNDRTLAQLSKSKRKELINALYYQLNERVSFIKDKDKIIAQLLFDLANLLVIDGNSSDAVIIYIKAEKYGYSPEKIHNKIINTSWKSTVSINKKNKSNETYKIVVVVQLVIILILLFLLLKRKKTLK</sequence>
<gene>
    <name evidence="4" type="ORF">GCM10022388_24130</name>
</gene>
<dbReference type="InterPro" id="IPR019734">
    <property type="entry name" value="TPR_rpt"/>
</dbReference>
<evidence type="ECO:0008006" key="6">
    <source>
        <dbReference type="Google" id="ProtNLM"/>
    </source>
</evidence>